<name>A0A2G9TCV5_TELCI</name>
<sequence>GAVDPANDIRLKGVFVSAVVPTQVNLYGYDKLTSVRKTYVSWDSMATANPFATLFCQCNSDAAPPKKVAQLDTMQAATDDNSKCQKLDIIVVFDTSQSVVEPFIRNYADFSVQFISQYTLTGAVDGDNTRTGIISFSSDVKTVRDLGERPLSDFKAAVNGIHYTGGTTNTLAAMKAGRDMFKQGGGTTHGRTMVFLSDGEPYPLTPDTWVEIMSVGSELQQMGVDIFFVGDGNGYDASTRK</sequence>
<dbReference type="InterPro" id="IPR036465">
    <property type="entry name" value="vWFA_dom_sf"/>
</dbReference>
<dbReference type="InterPro" id="IPR002035">
    <property type="entry name" value="VWF_A"/>
</dbReference>
<dbReference type="Proteomes" id="UP000230423">
    <property type="component" value="Unassembled WGS sequence"/>
</dbReference>
<dbReference type="EMBL" id="KZ384234">
    <property type="protein sequence ID" value="PIO55783.1"/>
    <property type="molecule type" value="Genomic_DNA"/>
</dbReference>
<dbReference type="Pfam" id="PF00092">
    <property type="entry name" value="VWA"/>
    <property type="match status" value="1"/>
</dbReference>
<feature type="non-terminal residue" evidence="2">
    <location>
        <position position="1"/>
    </location>
</feature>
<proteinExistence type="predicted"/>
<dbReference type="CDD" id="cd00198">
    <property type="entry name" value="vWFA"/>
    <property type="match status" value="1"/>
</dbReference>
<feature type="domain" description="VWFA" evidence="1">
    <location>
        <begin position="88"/>
        <end position="241"/>
    </location>
</feature>
<gene>
    <name evidence="2" type="ORF">TELCIR_22829</name>
</gene>
<dbReference type="SUPFAM" id="SSF53300">
    <property type="entry name" value="vWA-like"/>
    <property type="match status" value="1"/>
</dbReference>
<dbReference type="Gene3D" id="3.40.50.410">
    <property type="entry name" value="von Willebrand factor, type A domain"/>
    <property type="match status" value="1"/>
</dbReference>
<evidence type="ECO:0000313" key="3">
    <source>
        <dbReference type="Proteomes" id="UP000230423"/>
    </source>
</evidence>
<protein>
    <submittedName>
        <fullName evidence="2">von Willebrand factor type A domain protein</fullName>
    </submittedName>
</protein>
<dbReference type="PANTHER" id="PTHR24020">
    <property type="entry name" value="COLLAGEN ALPHA"/>
    <property type="match status" value="1"/>
</dbReference>
<feature type="non-terminal residue" evidence="2">
    <location>
        <position position="241"/>
    </location>
</feature>
<dbReference type="AlphaFoldDB" id="A0A2G9TCV5"/>
<evidence type="ECO:0000259" key="1">
    <source>
        <dbReference type="PROSITE" id="PS50234"/>
    </source>
</evidence>
<reference evidence="2 3" key="1">
    <citation type="submission" date="2015-09" db="EMBL/GenBank/DDBJ databases">
        <title>Draft genome of the parasitic nematode Teladorsagia circumcincta isolate WARC Sus (inbred).</title>
        <authorList>
            <person name="Mitreva M."/>
        </authorList>
    </citation>
    <scope>NUCLEOTIDE SEQUENCE [LARGE SCALE GENOMIC DNA]</scope>
    <source>
        <strain evidence="2 3">S</strain>
    </source>
</reference>
<keyword evidence="3" id="KW-1185">Reference proteome</keyword>
<dbReference type="PROSITE" id="PS50234">
    <property type="entry name" value="VWFA"/>
    <property type="match status" value="1"/>
</dbReference>
<accession>A0A2G9TCV5</accession>
<dbReference type="InterPro" id="IPR050525">
    <property type="entry name" value="ECM_Assembly_Org"/>
</dbReference>
<organism evidence="2 3">
    <name type="scientific">Teladorsagia circumcincta</name>
    <name type="common">Brown stomach worm</name>
    <name type="synonym">Ostertagia circumcincta</name>
    <dbReference type="NCBI Taxonomy" id="45464"/>
    <lineage>
        <taxon>Eukaryota</taxon>
        <taxon>Metazoa</taxon>
        <taxon>Ecdysozoa</taxon>
        <taxon>Nematoda</taxon>
        <taxon>Chromadorea</taxon>
        <taxon>Rhabditida</taxon>
        <taxon>Rhabditina</taxon>
        <taxon>Rhabditomorpha</taxon>
        <taxon>Strongyloidea</taxon>
        <taxon>Trichostrongylidae</taxon>
        <taxon>Teladorsagia</taxon>
    </lineage>
</organism>
<evidence type="ECO:0000313" key="2">
    <source>
        <dbReference type="EMBL" id="PIO55783.1"/>
    </source>
</evidence>
<dbReference type="OrthoDB" id="6132182at2759"/>
<dbReference type="SMART" id="SM00327">
    <property type="entry name" value="VWA"/>
    <property type="match status" value="1"/>
</dbReference>